<dbReference type="Proteomes" id="UP001057402">
    <property type="component" value="Chromosome 4"/>
</dbReference>
<organism evidence="1 2">
    <name type="scientific">Melastoma candidum</name>
    <dbReference type="NCBI Taxonomy" id="119954"/>
    <lineage>
        <taxon>Eukaryota</taxon>
        <taxon>Viridiplantae</taxon>
        <taxon>Streptophyta</taxon>
        <taxon>Embryophyta</taxon>
        <taxon>Tracheophyta</taxon>
        <taxon>Spermatophyta</taxon>
        <taxon>Magnoliopsida</taxon>
        <taxon>eudicotyledons</taxon>
        <taxon>Gunneridae</taxon>
        <taxon>Pentapetalae</taxon>
        <taxon>rosids</taxon>
        <taxon>malvids</taxon>
        <taxon>Myrtales</taxon>
        <taxon>Melastomataceae</taxon>
        <taxon>Melastomatoideae</taxon>
        <taxon>Melastomateae</taxon>
        <taxon>Melastoma</taxon>
    </lineage>
</organism>
<dbReference type="EMBL" id="CM042883">
    <property type="protein sequence ID" value="KAI4378623.1"/>
    <property type="molecule type" value="Genomic_DNA"/>
</dbReference>
<evidence type="ECO:0000313" key="1">
    <source>
        <dbReference type="EMBL" id="KAI4378623.1"/>
    </source>
</evidence>
<keyword evidence="2" id="KW-1185">Reference proteome</keyword>
<name>A0ACB9RJE4_9MYRT</name>
<proteinExistence type="predicted"/>
<gene>
    <name evidence="1" type="ORF">MLD38_016077</name>
</gene>
<comment type="caution">
    <text evidence="1">The sequence shown here is derived from an EMBL/GenBank/DDBJ whole genome shotgun (WGS) entry which is preliminary data.</text>
</comment>
<evidence type="ECO:0000313" key="2">
    <source>
        <dbReference type="Proteomes" id="UP001057402"/>
    </source>
</evidence>
<sequence length="146" mass="16372">MQLKVFLMTGPPTGTSALYIEGNRNTRGFCTDKVEILWDSQIHLREIHYFGLYLLVSICACFPIYHGSATMLADKDDAVGCWISKVWVDNVGKSGDLERRSPGVRPAEDDPREAERAREGAGGRARERENVKRVQLAGKYSRGKLQ</sequence>
<reference evidence="2" key="1">
    <citation type="journal article" date="2023" name="Front. Plant Sci.">
        <title>Chromosomal-level genome assembly of Melastoma candidum provides insights into trichome evolution.</title>
        <authorList>
            <person name="Zhong Y."/>
            <person name="Wu W."/>
            <person name="Sun C."/>
            <person name="Zou P."/>
            <person name="Liu Y."/>
            <person name="Dai S."/>
            <person name="Zhou R."/>
        </authorList>
    </citation>
    <scope>NUCLEOTIDE SEQUENCE [LARGE SCALE GENOMIC DNA]</scope>
</reference>
<accession>A0ACB9RJE4</accession>
<protein>
    <submittedName>
        <fullName evidence="1">Uncharacterized protein</fullName>
    </submittedName>
</protein>